<dbReference type="PANTHER" id="PTHR35410:SF1">
    <property type="entry name" value="EXPRESSED PROTEIN"/>
    <property type="match status" value="1"/>
</dbReference>
<comment type="caution">
    <text evidence="3">The sequence shown here is derived from an EMBL/GenBank/DDBJ whole genome shotgun (WGS) entry which is preliminary data.</text>
</comment>
<protein>
    <recommendedName>
        <fullName evidence="2">DUF7642 domain-containing protein</fullName>
    </recommendedName>
</protein>
<evidence type="ECO:0000313" key="3">
    <source>
        <dbReference type="EMBL" id="GAA0169196.1"/>
    </source>
</evidence>
<name>A0AAV3R0W1_LITER</name>
<dbReference type="AlphaFoldDB" id="A0AAV3R0W1"/>
<organism evidence="3 4">
    <name type="scientific">Lithospermum erythrorhizon</name>
    <name type="common">Purple gromwell</name>
    <name type="synonym">Lithospermum officinale var. erythrorhizon</name>
    <dbReference type="NCBI Taxonomy" id="34254"/>
    <lineage>
        <taxon>Eukaryota</taxon>
        <taxon>Viridiplantae</taxon>
        <taxon>Streptophyta</taxon>
        <taxon>Embryophyta</taxon>
        <taxon>Tracheophyta</taxon>
        <taxon>Spermatophyta</taxon>
        <taxon>Magnoliopsida</taxon>
        <taxon>eudicotyledons</taxon>
        <taxon>Gunneridae</taxon>
        <taxon>Pentapetalae</taxon>
        <taxon>asterids</taxon>
        <taxon>lamiids</taxon>
        <taxon>Boraginales</taxon>
        <taxon>Boraginaceae</taxon>
        <taxon>Boraginoideae</taxon>
        <taxon>Lithospermeae</taxon>
        <taxon>Lithospermum</taxon>
    </lineage>
</organism>
<evidence type="ECO:0000259" key="2">
    <source>
        <dbReference type="Pfam" id="PF24649"/>
    </source>
</evidence>
<dbReference type="Proteomes" id="UP001454036">
    <property type="component" value="Unassembled WGS sequence"/>
</dbReference>
<dbReference type="EMBL" id="BAABME010023958">
    <property type="protein sequence ID" value="GAA0169196.1"/>
    <property type="molecule type" value="Genomic_DNA"/>
</dbReference>
<feature type="transmembrane region" description="Helical" evidence="1">
    <location>
        <begin position="42"/>
        <end position="65"/>
    </location>
</feature>
<dbReference type="InterPro" id="IPR056059">
    <property type="entry name" value="DUF7642"/>
</dbReference>
<evidence type="ECO:0000256" key="1">
    <source>
        <dbReference type="SAM" id="Phobius"/>
    </source>
</evidence>
<reference evidence="3 4" key="1">
    <citation type="submission" date="2024-01" db="EMBL/GenBank/DDBJ databases">
        <title>The complete chloroplast genome sequence of Lithospermum erythrorhizon: insights into the phylogenetic relationship among Boraginaceae species and the maternal lineages of purple gromwells.</title>
        <authorList>
            <person name="Okada T."/>
            <person name="Watanabe K."/>
        </authorList>
    </citation>
    <scope>NUCLEOTIDE SEQUENCE [LARGE SCALE GENOMIC DNA]</scope>
</reference>
<accession>A0AAV3R0W1</accession>
<feature type="domain" description="DUF7642" evidence="2">
    <location>
        <begin position="72"/>
        <end position="170"/>
    </location>
</feature>
<proteinExistence type="predicted"/>
<keyword evidence="1" id="KW-1133">Transmembrane helix</keyword>
<dbReference type="Pfam" id="PF24649">
    <property type="entry name" value="DUF7642"/>
    <property type="match status" value="1"/>
</dbReference>
<keyword evidence="4" id="KW-1185">Reference proteome</keyword>
<keyword evidence="1" id="KW-0812">Transmembrane</keyword>
<dbReference type="PANTHER" id="PTHR35410">
    <property type="entry name" value="EXPRESSED PROTEIN"/>
    <property type="match status" value="1"/>
</dbReference>
<gene>
    <name evidence="3" type="ORF">LIER_40716</name>
</gene>
<sequence>MESLEGAAVEISEPLIAEESVVYTASFTEGEDDFINYQTALWISYSLLLILAWGLGFLMLLYLPLRRFILRKDIRSRTLYITPHSIVYKVSRPVALPCFGVLKRDKHVLLSSVADIVIEQGYLQSRFGVYSIRVENAGVRRPPSDDVQIQGIVNPHAFRKAVLMNLSNMRSEVLNLEASVTEDVPSARIGHSTVPSMSPSRSFKCAPASQIGEQMILQKLEEVGNSVMRLHTLIGAQQPQTPEENFRGR</sequence>
<evidence type="ECO:0000313" key="4">
    <source>
        <dbReference type="Proteomes" id="UP001454036"/>
    </source>
</evidence>
<keyword evidence="1" id="KW-0472">Membrane</keyword>